<feature type="active site" evidence="5 6">
    <location>
        <position position="375"/>
    </location>
</feature>
<organism evidence="10 11">
    <name type="scientific">Thecamonas trahens ATCC 50062</name>
    <dbReference type="NCBI Taxonomy" id="461836"/>
    <lineage>
        <taxon>Eukaryota</taxon>
        <taxon>Apusozoa</taxon>
        <taxon>Apusomonadida</taxon>
        <taxon>Apusomonadidae</taxon>
        <taxon>Thecamonas</taxon>
    </lineage>
</organism>
<evidence type="ECO:0000256" key="4">
    <source>
        <dbReference type="ARBA" id="ARBA00022807"/>
    </source>
</evidence>
<dbReference type="SUPFAM" id="SSF49758">
    <property type="entry name" value="Calpain large subunit, middle domain (domain III)"/>
    <property type="match status" value="1"/>
</dbReference>
<dbReference type="PANTHER" id="PTHR10183:SF379">
    <property type="entry name" value="CALPAIN-5"/>
    <property type="match status" value="1"/>
</dbReference>
<keyword evidence="3 6" id="KW-0378">Hydrolase</keyword>
<dbReference type="InterPro" id="IPR036213">
    <property type="entry name" value="Calpain_III_sf"/>
</dbReference>
<feature type="compositionally biased region" description="Low complexity" evidence="7">
    <location>
        <begin position="1324"/>
        <end position="1333"/>
    </location>
</feature>
<feature type="transmembrane region" description="Helical" evidence="8">
    <location>
        <begin position="1097"/>
        <end position="1115"/>
    </location>
</feature>
<feature type="transmembrane region" description="Helical" evidence="8">
    <location>
        <begin position="805"/>
        <end position="828"/>
    </location>
</feature>
<evidence type="ECO:0000313" key="11">
    <source>
        <dbReference type="Proteomes" id="UP000054408"/>
    </source>
</evidence>
<dbReference type="GO" id="GO:0004198">
    <property type="term" value="F:calcium-dependent cysteine-type endopeptidase activity"/>
    <property type="evidence" value="ECO:0007669"/>
    <property type="project" value="InterPro"/>
</dbReference>
<dbReference type="RefSeq" id="XP_013756160.1">
    <property type="nucleotide sequence ID" value="XM_013900706.1"/>
</dbReference>
<dbReference type="PROSITE" id="PS50203">
    <property type="entry name" value="CALPAIN_CAT"/>
    <property type="match status" value="1"/>
</dbReference>
<keyword evidence="4 6" id="KW-0788">Thiol protease</keyword>
<evidence type="ECO:0000256" key="6">
    <source>
        <dbReference type="PROSITE-ProRule" id="PRU00239"/>
    </source>
</evidence>
<dbReference type="GO" id="GO:0006508">
    <property type="term" value="P:proteolysis"/>
    <property type="evidence" value="ECO:0007669"/>
    <property type="project" value="UniProtKB-KW"/>
</dbReference>
<reference evidence="10 11" key="1">
    <citation type="submission" date="2010-05" db="EMBL/GenBank/DDBJ databases">
        <title>The Genome Sequence of Thecamonas trahens ATCC 50062.</title>
        <authorList>
            <consortium name="The Broad Institute Genome Sequencing Platform"/>
            <person name="Russ C."/>
            <person name="Cuomo C."/>
            <person name="Shea T."/>
            <person name="Young S.K."/>
            <person name="Zeng Q."/>
            <person name="Koehrsen M."/>
            <person name="Haas B."/>
            <person name="Borodovsky M."/>
            <person name="Guigo R."/>
            <person name="Alvarado L."/>
            <person name="Berlin A."/>
            <person name="Bochicchio J."/>
            <person name="Borenstein D."/>
            <person name="Chapman S."/>
            <person name="Chen Z."/>
            <person name="Freedman E."/>
            <person name="Gellesch M."/>
            <person name="Goldberg J."/>
            <person name="Griggs A."/>
            <person name="Gujja S."/>
            <person name="Heilman E."/>
            <person name="Heiman D."/>
            <person name="Hepburn T."/>
            <person name="Howarth C."/>
            <person name="Jen D."/>
            <person name="Larson L."/>
            <person name="Mehta T."/>
            <person name="Park D."/>
            <person name="Pearson M."/>
            <person name="Roberts A."/>
            <person name="Saif S."/>
            <person name="Shenoy N."/>
            <person name="Sisk P."/>
            <person name="Stolte C."/>
            <person name="Sykes S."/>
            <person name="Thomson T."/>
            <person name="Walk T."/>
            <person name="White J."/>
            <person name="Yandava C."/>
            <person name="Burger G."/>
            <person name="Gray M.W."/>
            <person name="Holland P.W.H."/>
            <person name="King N."/>
            <person name="Lang F.B.F."/>
            <person name="Roger A.J."/>
            <person name="Ruiz-Trillo I."/>
            <person name="Lander E."/>
            <person name="Nusbaum C."/>
        </authorList>
    </citation>
    <scope>NUCLEOTIDE SEQUENCE [LARGE SCALE GENOMIC DNA]</scope>
    <source>
        <strain evidence="10 11">ATCC 50062</strain>
    </source>
</reference>
<feature type="compositionally biased region" description="Low complexity" evidence="7">
    <location>
        <begin position="1341"/>
        <end position="1350"/>
    </location>
</feature>
<dbReference type="SUPFAM" id="SSF54001">
    <property type="entry name" value="Cysteine proteinases"/>
    <property type="match status" value="1"/>
</dbReference>
<evidence type="ECO:0000256" key="3">
    <source>
        <dbReference type="ARBA" id="ARBA00022801"/>
    </source>
</evidence>
<keyword evidence="11" id="KW-1185">Reference proteome</keyword>
<evidence type="ECO:0000256" key="7">
    <source>
        <dbReference type="SAM" id="MobiDB-lite"/>
    </source>
</evidence>
<dbReference type="OrthoDB" id="424753at2759"/>
<feature type="transmembrane region" description="Helical" evidence="8">
    <location>
        <begin position="703"/>
        <end position="722"/>
    </location>
</feature>
<evidence type="ECO:0000259" key="9">
    <source>
        <dbReference type="PROSITE" id="PS50203"/>
    </source>
</evidence>
<dbReference type="InterPro" id="IPR022684">
    <property type="entry name" value="Calpain_cysteine_protease"/>
</dbReference>
<gene>
    <name evidence="10" type="ORF">AMSG_12080</name>
</gene>
<evidence type="ECO:0000256" key="2">
    <source>
        <dbReference type="ARBA" id="ARBA00022670"/>
    </source>
</evidence>
<feature type="domain" description="Calpain catalytic" evidence="9">
    <location>
        <begin position="106"/>
        <end position="431"/>
    </location>
</feature>
<dbReference type="GeneID" id="25569995"/>
<dbReference type="EMBL" id="GL349467">
    <property type="protein sequence ID" value="KNC51396.1"/>
    <property type="molecule type" value="Genomic_DNA"/>
</dbReference>
<keyword evidence="2 6" id="KW-0645">Protease</keyword>
<dbReference type="SMART" id="SM00230">
    <property type="entry name" value="CysPc"/>
    <property type="match status" value="1"/>
</dbReference>
<feature type="active site" evidence="5 6">
    <location>
        <position position="347"/>
    </location>
</feature>
<keyword evidence="8" id="KW-0812">Transmembrane</keyword>
<comment type="similarity">
    <text evidence="1">Belongs to the peptidase C2 family.</text>
</comment>
<proteinExistence type="inferred from homology"/>
<feature type="transmembrane region" description="Helical" evidence="8">
    <location>
        <begin position="840"/>
        <end position="862"/>
    </location>
</feature>
<evidence type="ECO:0000256" key="5">
    <source>
        <dbReference type="PIRSR" id="PIRSR622684-1"/>
    </source>
</evidence>
<dbReference type="InterPro" id="IPR001300">
    <property type="entry name" value="Peptidase_C2_calpain_cat"/>
</dbReference>
<dbReference type="PANTHER" id="PTHR10183">
    <property type="entry name" value="CALPAIN"/>
    <property type="match status" value="1"/>
</dbReference>
<feature type="compositionally biased region" description="Low complexity" evidence="7">
    <location>
        <begin position="1278"/>
        <end position="1297"/>
    </location>
</feature>
<feature type="transmembrane region" description="Helical" evidence="8">
    <location>
        <begin position="1065"/>
        <end position="1085"/>
    </location>
</feature>
<name>A0A0L0DGY3_THETB</name>
<evidence type="ECO:0000313" key="10">
    <source>
        <dbReference type="EMBL" id="KNC51396.1"/>
    </source>
</evidence>
<protein>
    <recommendedName>
        <fullName evidence="9">Calpain catalytic domain-containing protein</fullName>
    </recommendedName>
</protein>
<dbReference type="InterPro" id="IPR038765">
    <property type="entry name" value="Papain-like_cys_pep_sf"/>
</dbReference>
<evidence type="ECO:0000256" key="8">
    <source>
        <dbReference type="SAM" id="Phobius"/>
    </source>
</evidence>
<keyword evidence="8" id="KW-0472">Membrane</keyword>
<feature type="compositionally biased region" description="Gly residues" evidence="7">
    <location>
        <begin position="1314"/>
        <end position="1323"/>
    </location>
</feature>
<dbReference type="Proteomes" id="UP000054408">
    <property type="component" value="Unassembled WGS sequence"/>
</dbReference>
<sequence length="1377" mass="142818">MALLLLVVVPVLVLLTTDEVVVAVITVAEITLAAIVIEVEVEVEVKVGPVSPLALPEWEPFALEDSRAAAVKVAKRLVRRIIRVCRSNGIAYTDTEFEVGEASAGWERLGRMAESSVRLMLNGCAPSDVVQGSLGTCYLVGSLASLAASHPEAAAAMVVKYDTELGVYGLVLFKNGQWVPVVVDDYVPMVEAGGERWQAYSRCSNPREIWVSLVEKAYAKVHGGYPQIEGGKETSALVDMTAGIPFRVNLRSSKWMAVLFGSPKARSAFRASLSLSASGSIGVLDGDECGGAHEAEGGAASDAPHLLLWAYMRRKLDERYALSAYVAAEQDAAGTVLQDGSGLVTGHAYAVLGCAEICDESAVGVGMLRLVRMRNPWGGHEYTGPYSAVSPMWTPALRRAAGFALGGNGTFFMTYEDFVLHFTGLDLCRVIDDTWFSRSMLGSWSVRSGPRGQPQHNPALHVRVSLTAAAATCEGASAELPSGPRAFFEFSGASDSSLSAVSSDDEARAGSLAYEALLAAPDAMYLVLAQDDARLARGEEVYDISIGFDVLLLPSEEAVATVAADPRQLVTLGKRIHITPFSNTREVVAQISGRELRPEPGATVAHLVVCAYTWRGGTELPFSFRVASRLPVSLSRLELSSPAAAALPPLVTLDLPSPVAGGMLSEEFGRARRAPSLLDLPPALREKWIAAHPTATAMILTKLAVVVVAVAVVVLAVLLFMASSDVDVAEGRGAAALRDGAVAVELASSQVVSAYLTSVLQSPALNSSLPNATLALSETTAASAAIRSKMLSWARMTNAWDQARTALVVIMACVVLGVTTCLCCAAGFNARRVSQCAAVAASWTTLFLCCTLMLHITGALLVSDLCFEMDTSLASSTADRTLFDELVGCRGSFPQLEATTSRALALASADVCETGALVCELAVNVSTSFMPAPCVNSTMRCSNPDSPSDVSVDTAVADYGTGNGTTGCAAAASYPPMLPPSHSYCVRNTPRILLCASVGAGCDSPLTQHYVAPLYAALVTRRLVRLSVVPLVTELTNCTFVGDVLAAARDDVCGTHKPAIHRTMYLLAGVVALVLVEAGLGLAGVRNLVPLAKTRRRATAAAMAGAVGAGAALAGTTAASRRGSLASADGGRQPSDSGPTSSRRRRRSSNAGASGMTPIAPIDSPLKPQHRGVAAAAAASPGLSRPGSLASFVENTRDETSSLGYSYSYDDGSFISYDDEDGGGNDSRLNLASAASHRPAPFLADDDESPPSAGSEPPRKQGSGFSRTAPVGGAARVSALRGTGLASGGLSRTSSRSAGGGLGSGSLSRSGSRSAGGGLGSGGLSRAASRAARGGLGSGGLSRTNSRSAGGALGGRGRSPLARNTSYQMSVGRLDDM</sequence>
<feature type="region of interest" description="Disordered" evidence="7">
    <location>
        <begin position="1240"/>
        <end position="1377"/>
    </location>
</feature>
<feature type="active site" evidence="5 6">
    <location>
        <position position="137"/>
    </location>
</feature>
<feature type="region of interest" description="Disordered" evidence="7">
    <location>
        <begin position="1122"/>
        <end position="1187"/>
    </location>
</feature>
<dbReference type="PRINTS" id="PR00704">
    <property type="entry name" value="CALPAIN"/>
</dbReference>
<accession>A0A0L0DGY3</accession>
<evidence type="ECO:0000256" key="1">
    <source>
        <dbReference type="ARBA" id="ARBA00007623"/>
    </source>
</evidence>
<dbReference type="Gene3D" id="3.90.70.10">
    <property type="entry name" value="Cysteine proteinases"/>
    <property type="match status" value="1"/>
</dbReference>
<dbReference type="STRING" id="461836.A0A0L0DGY3"/>
<keyword evidence="8" id="KW-1133">Transmembrane helix</keyword>
<dbReference type="Pfam" id="PF00648">
    <property type="entry name" value="Peptidase_C2"/>
    <property type="match status" value="1"/>
</dbReference>
<dbReference type="eggNOG" id="KOG0045">
    <property type="taxonomic scope" value="Eukaryota"/>
</dbReference>